<evidence type="ECO:0000256" key="6">
    <source>
        <dbReference type="SAM" id="Phobius"/>
    </source>
</evidence>
<keyword evidence="2" id="KW-1003">Cell membrane</keyword>
<comment type="subcellular location">
    <subcellularLocation>
        <location evidence="1">Cell membrane</location>
        <topology evidence="1">Multi-pass membrane protein</topology>
    </subcellularLocation>
</comment>
<name>A0A916Z6L5_9BACL</name>
<feature type="transmembrane region" description="Helical" evidence="6">
    <location>
        <begin position="99"/>
        <end position="126"/>
    </location>
</feature>
<evidence type="ECO:0000256" key="5">
    <source>
        <dbReference type="ARBA" id="ARBA00023136"/>
    </source>
</evidence>
<keyword evidence="5 6" id="KW-0472">Membrane</keyword>
<dbReference type="Proteomes" id="UP000612456">
    <property type="component" value="Unassembled WGS sequence"/>
</dbReference>
<dbReference type="Gene3D" id="1.20.81.30">
    <property type="entry name" value="Type II secretion system (T2SS), domain F"/>
    <property type="match status" value="1"/>
</dbReference>
<keyword evidence="9" id="KW-1185">Reference proteome</keyword>
<feature type="domain" description="Type II secretion system protein GspF" evidence="7">
    <location>
        <begin position="157"/>
        <end position="286"/>
    </location>
</feature>
<dbReference type="PANTHER" id="PTHR35007:SF2">
    <property type="entry name" value="PILUS ASSEMBLE PROTEIN"/>
    <property type="match status" value="1"/>
</dbReference>
<feature type="transmembrane region" description="Helical" evidence="6">
    <location>
        <begin position="268"/>
        <end position="291"/>
    </location>
</feature>
<evidence type="ECO:0000313" key="9">
    <source>
        <dbReference type="Proteomes" id="UP000612456"/>
    </source>
</evidence>
<keyword evidence="4 6" id="KW-1133">Transmembrane helix</keyword>
<proteinExistence type="predicted"/>
<gene>
    <name evidence="8" type="ORF">GCM10010911_38530</name>
</gene>
<evidence type="ECO:0000256" key="3">
    <source>
        <dbReference type="ARBA" id="ARBA00022692"/>
    </source>
</evidence>
<organism evidence="8 9">
    <name type="scientific">Paenibacillus nasutitermitis</name>
    <dbReference type="NCBI Taxonomy" id="1652958"/>
    <lineage>
        <taxon>Bacteria</taxon>
        <taxon>Bacillati</taxon>
        <taxon>Bacillota</taxon>
        <taxon>Bacilli</taxon>
        <taxon>Bacillales</taxon>
        <taxon>Paenibacillaceae</taxon>
        <taxon>Paenibacillus</taxon>
    </lineage>
</organism>
<dbReference type="InterPro" id="IPR018076">
    <property type="entry name" value="T2SS_GspF_dom"/>
</dbReference>
<sequence length="293" mass="31975">MILLIGAALTMVWAAAFILSGKQNKHYAAALTGQTSLDTPNNRNLLIKPFYLLLDKSGVWDRTQTQLTGLHGKLLILGGTGWTIESTRLSLAFSVGTGYLALTASCWLCLLSGENALLLIGALLGVGIPAAKWRDARSKVERRKREILLMLPEVISKLMLLLGAGETVQRALQRCARRGDDKQAGTLIEELRRANEGIRNGESFASAMEAFSRRCAVQEVSLFTTTLLLNYRRGGDRLALSLQELSYTLWDKRKAVARSLGEEASSKLVFPLVGIFLILMILVASPAVMLMGG</sequence>
<reference evidence="8" key="1">
    <citation type="journal article" date="2014" name="Int. J. Syst. Evol. Microbiol.">
        <title>Complete genome sequence of Corynebacterium casei LMG S-19264T (=DSM 44701T), isolated from a smear-ripened cheese.</title>
        <authorList>
            <consortium name="US DOE Joint Genome Institute (JGI-PGF)"/>
            <person name="Walter F."/>
            <person name="Albersmeier A."/>
            <person name="Kalinowski J."/>
            <person name="Ruckert C."/>
        </authorList>
    </citation>
    <scope>NUCLEOTIDE SEQUENCE</scope>
    <source>
        <strain evidence="8">CGMCC 1.15178</strain>
    </source>
</reference>
<dbReference type="Pfam" id="PF00482">
    <property type="entry name" value="T2SSF"/>
    <property type="match status" value="1"/>
</dbReference>
<evidence type="ECO:0000256" key="2">
    <source>
        <dbReference type="ARBA" id="ARBA00022475"/>
    </source>
</evidence>
<dbReference type="PANTHER" id="PTHR35007">
    <property type="entry name" value="INTEGRAL MEMBRANE PROTEIN-RELATED"/>
    <property type="match status" value="1"/>
</dbReference>
<dbReference type="InterPro" id="IPR042094">
    <property type="entry name" value="T2SS_GspF_sf"/>
</dbReference>
<evidence type="ECO:0000259" key="7">
    <source>
        <dbReference type="Pfam" id="PF00482"/>
    </source>
</evidence>
<dbReference type="GO" id="GO:0005886">
    <property type="term" value="C:plasma membrane"/>
    <property type="evidence" value="ECO:0007669"/>
    <property type="project" value="UniProtKB-SubCell"/>
</dbReference>
<keyword evidence="3 6" id="KW-0812">Transmembrane</keyword>
<comment type="caution">
    <text evidence="8">The sequence shown here is derived from an EMBL/GenBank/DDBJ whole genome shotgun (WGS) entry which is preliminary data.</text>
</comment>
<protein>
    <recommendedName>
        <fullName evidence="7">Type II secretion system protein GspF domain-containing protein</fullName>
    </recommendedName>
</protein>
<dbReference type="AlphaFoldDB" id="A0A916Z6L5"/>
<evidence type="ECO:0000256" key="1">
    <source>
        <dbReference type="ARBA" id="ARBA00004651"/>
    </source>
</evidence>
<evidence type="ECO:0000313" key="8">
    <source>
        <dbReference type="EMBL" id="GGD76713.1"/>
    </source>
</evidence>
<reference evidence="8" key="2">
    <citation type="submission" date="2020-09" db="EMBL/GenBank/DDBJ databases">
        <authorList>
            <person name="Sun Q."/>
            <person name="Zhou Y."/>
        </authorList>
    </citation>
    <scope>NUCLEOTIDE SEQUENCE</scope>
    <source>
        <strain evidence="8">CGMCC 1.15178</strain>
    </source>
</reference>
<dbReference type="EMBL" id="BMHP01000002">
    <property type="protein sequence ID" value="GGD76713.1"/>
    <property type="molecule type" value="Genomic_DNA"/>
</dbReference>
<accession>A0A916Z6L5</accession>
<evidence type="ECO:0000256" key="4">
    <source>
        <dbReference type="ARBA" id="ARBA00022989"/>
    </source>
</evidence>
<dbReference type="RefSeq" id="WP_229750366.1">
    <property type="nucleotide sequence ID" value="NZ_BMHP01000002.1"/>
</dbReference>